<dbReference type="EMBL" id="NMUE01000002">
    <property type="protein sequence ID" value="RFA98279.1"/>
    <property type="molecule type" value="Genomic_DNA"/>
</dbReference>
<dbReference type="RefSeq" id="WP_116420343.1">
    <property type="nucleotide sequence ID" value="NZ_NMUE01000002.1"/>
</dbReference>
<sequence length="121" mass="13109">MKVKLQCPVCKKQVIIELPKIEDLTEFVVLHQDHAAKVYVDEHGFVRRAWPAKLLTAKTLDERPAGEAAPGSPGAYFAVAVGGGRAVVINLSGEKIAEFEAEELGTAILKAEQILKSQTKS</sequence>
<name>A0A371R394_9CREN</name>
<dbReference type="Proteomes" id="UP000257123">
    <property type="component" value="Unassembled WGS sequence"/>
</dbReference>
<protein>
    <submittedName>
        <fullName evidence="1">Uncharacterized protein</fullName>
    </submittedName>
</protein>
<comment type="caution">
    <text evidence="1">The sequence shown here is derived from an EMBL/GenBank/DDBJ whole genome shotgun (WGS) entry which is preliminary data.</text>
</comment>
<accession>A0A371R394</accession>
<organism evidence="1 2">
    <name type="scientific">Pyrobaculum aerophilum</name>
    <dbReference type="NCBI Taxonomy" id="13773"/>
    <lineage>
        <taxon>Archaea</taxon>
        <taxon>Thermoproteota</taxon>
        <taxon>Thermoprotei</taxon>
        <taxon>Thermoproteales</taxon>
        <taxon>Thermoproteaceae</taxon>
        <taxon>Pyrobaculum</taxon>
    </lineage>
</organism>
<dbReference type="AlphaFoldDB" id="A0A371R394"/>
<evidence type="ECO:0000313" key="2">
    <source>
        <dbReference type="Proteomes" id="UP000257123"/>
    </source>
</evidence>
<proteinExistence type="predicted"/>
<gene>
    <name evidence="1" type="ORF">CGL51_00940</name>
</gene>
<reference evidence="1 2" key="1">
    <citation type="submission" date="2017-07" db="EMBL/GenBank/DDBJ databases">
        <title>Draft genome sequence of aerobic hyperthermophilic archaea, Pyrobaculum aerophilum YKB31 and YKB32.</title>
        <authorList>
            <person name="Mochizuki T."/>
            <person name="Berliner A.J."/>
            <person name="Yoshida-Takashima Y."/>
            <person name="Takaki Y."/>
            <person name="Nunoura T."/>
            <person name="Takai K."/>
        </authorList>
    </citation>
    <scope>NUCLEOTIDE SEQUENCE [LARGE SCALE GENOMIC DNA]</scope>
    <source>
        <strain evidence="1 2">YKB31</strain>
    </source>
</reference>
<evidence type="ECO:0000313" key="1">
    <source>
        <dbReference type="EMBL" id="RFA98279.1"/>
    </source>
</evidence>